<gene>
    <name evidence="2" type="ORF">DPMN_030858</name>
</gene>
<keyword evidence="1" id="KW-0732">Signal</keyword>
<dbReference type="EMBL" id="JAIWYP010000002">
    <property type="protein sequence ID" value="KAH3867723.1"/>
    <property type="molecule type" value="Genomic_DNA"/>
</dbReference>
<reference evidence="2" key="1">
    <citation type="journal article" date="2019" name="bioRxiv">
        <title>The Genome of the Zebra Mussel, Dreissena polymorpha: A Resource for Invasive Species Research.</title>
        <authorList>
            <person name="McCartney M.A."/>
            <person name="Auch B."/>
            <person name="Kono T."/>
            <person name="Mallez S."/>
            <person name="Zhang Y."/>
            <person name="Obille A."/>
            <person name="Becker A."/>
            <person name="Abrahante J.E."/>
            <person name="Garbe J."/>
            <person name="Badalamenti J.P."/>
            <person name="Herman A."/>
            <person name="Mangelson H."/>
            <person name="Liachko I."/>
            <person name="Sullivan S."/>
            <person name="Sone E.D."/>
            <person name="Koren S."/>
            <person name="Silverstein K.A.T."/>
            <person name="Beckman K.B."/>
            <person name="Gohl D.M."/>
        </authorList>
    </citation>
    <scope>NUCLEOTIDE SEQUENCE</scope>
    <source>
        <strain evidence="2">Duluth1</strain>
        <tissue evidence="2">Whole animal</tissue>
    </source>
</reference>
<protein>
    <recommendedName>
        <fullName evidence="4">Secreted protein</fullName>
    </recommendedName>
</protein>
<sequence>MIELLFMWWTSSTGSTSCMVQSVNTVQTKHAQQCLVGHGMSTCGVMATTTRSPRHCQHLSTSPC</sequence>
<keyword evidence="3" id="KW-1185">Reference proteome</keyword>
<feature type="signal peptide" evidence="1">
    <location>
        <begin position="1"/>
        <end position="15"/>
    </location>
</feature>
<proteinExistence type="predicted"/>
<name>A0A9D4M1J0_DREPO</name>
<evidence type="ECO:0000313" key="2">
    <source>
        <dbReference type="EMBL" id="KAH3867723.1"/>
    </source>
</evidence>
<reference evidence="2" key="2">
    <citation type="submission" date="2020-11" db="EMBL/GenBank/DDBJ databases">
        <authorList>
            <person name="McCartney M.A."/>
            <person name="Auch B."/>
            <person name="Kono T."/>
            <person name="Mallez S."/>
            <person name="Becker A."/>
            <person name="Gohl D.M."/>
            <person name="Silverstein K.A.T."/>
            <person name="Koren S."/>
            <person name="Bechman K.B."/>
            <person name="Herman A."/>
            <person name="Abrahante J.E."/>
            <person name="Garbe J."/>
        </authorList>
    </citation>
    <scope>NUCLEOTIDE SEQUENCE</scope>
    <source>
        <strain evidence="2">Duluth1</strain>
        <tissue evidence="2">Whole animal</tissue>
    </source>
</reference>
<comment type="caution">
    <text evidence="2">The sequence shown here is derived from an EMBL/GenBank/DDBJ whole genome shotgun (WGS) entry which is preliminary data.</text>
</comment>
<feature type="chain" id="PRO_5038571246" description="Secreted protein" evidence="1">
    <location>
        <begin position="16"/>
        <end position="64"/>
    </location>
</feature>
<evidence type="ECO:0000313" key="3">
    <source>
        <dbReference type="Proteomes" id="UP000828390"/>
    </source>
</evidence>
<evidence type="ECO:0008006" key="4">
    <source>
        <dbReference type="Google" id="ProtNLM"/>
    </source>
</evidence>
<evidence type="ECO:0000256" key="1">
    <source>
        <dbReference type="SAM" id="SignalP"/>
    </source>
</evidence>
<dbReference type="AlphaFoldDB" id="A0A9D4M1J0"/>
<dbReference type="Proteomes" id="UP000828390">
    <property type="component" value="Unassembled WGS sequence"/>
</dbReference>
<accession>A0A9D4M1J0</accession>
<organism evidence="2 3">
    <name type="scientific">Dreissena polymorpha</name>
    <name type="common">Zebra mussel</name>
    <name type="synonym">Mytilus polymorpha</name>
    <dbReference type="NCBI Taxonomy" id="45954"/>
    <lineage>
        <taxon>Eukaryota</taxon>
        <taxon>Metazoa</taxon>
        <taxon>Spiralia</taxon>
        <taxon>Lophotrochozoa</taxon>
        <taxon>Mollusca</taxon>
        <taxon>Bivalvia</taxon>
        <taxon>Autobranchia</taxon>
        <taxon>Heteroconchia</taxon>
        <taxon>Euheterodonta</taxon>
        <taxon>Imparidentia</taxon>
        <taxon>Neoheterodontei</taxon>
        <taxon>Myida</taxon>
        <taxon>Dreissenoidea</taxon>
        <taxon>Dreissenidae</taxon>
        <taxon>Dreissena</taxon>
    </lineage>
</organism>